<keyword evidence="10" id="KW-1185">Reference proteome</keyword>
<evidence type="ECO:0000256" key="3">
    <source>
        <dbReference type="ARBA" id="ARBA00022917"/>
    </source>
</evidence>
<evidence type="ECO:0000256" key="1">
    <source>
        <dbReference type="ARBA" id="ARBA00005439"/>
    </source>
</evidence>
<feature type="domain" description="Translation initiation factor 3 C-terminal" evidence="7">
    <location>
        <begin position="94"/>
        <end position="178"/>
    </location>
</feature>
<dbReference type="NCBIfam" id="TIGR00168">
    <property type="entry name" value="infC"/>
    <property type="match status" value="1"/>
</dbReference>
<keyword evidence="4" id="KW-0963">Cytoplasm</keyword>
<dbReference type="PANTHER" id="PTHR10938">
    <property type="entry name" value="TRANSLATION INITIATION FACTOR IF-3"/>
    <property type="match status" value="1"/>
</dbReference>
<protein>
    <recommendedName>
        <fullName evidence="4 5">Translation initiation factor IF-3</fullName>
    </recommendedName>
</protein>
<comment type="similarity">
    <text evidence="1 4 6">Belongs to the IF-3 family.</text>
</comment>
<evidence type="ECO:0000256" key="6">
    <source>
        <dbReference type="RuleBase" id="RU000646"/>
    </source>
</evidence>
<keyword evidence="2 4" id="KW-0396">Initiation factor</keyword>
<accession>A0A563VLI8</accession>
<dbReference type="SUPFAM" id="SSF55200">
    <property type="entry name" value="Translation initiation factor IF3, C-terminal domain"/>
    <property type="match status" value="1"/>
</dbReference>
<organism evidence="9 10">
    <name type="scientific">Hyella patelloides LEGE 07179</name>
    <dbReference type="NCBI Taxonomy" id="945734"/>
    <lineage>
        <taxon>Bacteria</taxon>
        <taxon>Bacillati</taxon>
        <taxon>Cyanobacteriota</taxon>
        <taxon>Cyanophyceae</taxon>
        <taxon>Pleurocapsales</taxon>
        <taxon>Hyellaceae</taxon>
        <taxon>Hyella</taxon>
    </lineage>
</organism>
<dbReference type="Pfam" id="PF00707">
    <property type="entry name" value="IF3_C"/>
    <property type="match status" value="1"/>
</dbReference>
<dbReference type="InterPro" id="IPR019814">
    <property type="entry name" value="Translation_initiation_fac_3_N"/>
</dbReference>
<evidence type="ECO:0000259" key="8">
    <source>
        <dbReference type="Pfam" id="PF05198"/>
    </source>
</evidence>
<sequence>MRDRRRNTPNNRDLTKTNEQIRFPQIRVIDADGSQLGVITPREALAIAKEKELDLVLVSETAKPPVCKIMDYGKYKYERDKKLKEAKKKQHNADVKEVKMRYKIEEHDYNVRVKNAQRFLKSGDKVKATVSFRGREIQHSNLAIDLLKRMAADLEEFAEVQQSPKREGRNMMMMLAPKK</sequence>
<evidence type="ECO:0000313" key="9">
    <source>
        <dbReference type="EMBL" id="VEP12316.1"/>
    </source>
</evidence>
<dbReference type="GO" id="GO:0005829">
    <property type="term" value="C:cytosol"/>
    <property type="evidence" value="ECO:0007669"/>
    <property type="project" value="TreeGrafter"/>
</dbReference>
<evidence type="ECO:0000313" key="10">
    <source>
        <dbReference type="Proteomes" id="UP000320055"/>
    </source>
</evidence>
<dbReference type="GO" id="GO:0016020">
    <property type="term" value="C:membrane"/>
    <property type="evidence" value="ECO:0007669"/>
    <property type="project" value="TreeGrafter"/>
</dbReference>
<keyword evidence="3 4" id="KW-0648">Protein biosynthesis</keyword>
<dbReference type="SUPFAM" id="SSF54364">
    <property type="entry name" value="Translation initiation factor IF3, N-terminal domain"/>
    <property type="match status" value="1"/>
</dbReference>
<dbReference type="EMBL" id="CAACVJ010000049">
    <property type="protein sequence ID" value="VEP12316.1"/>
    <property type="molecule type" value="Genomic_DNA"/>
</dbReference>
<dbReference type="GO" id="GO:0043022">
    <property type="term" value="F:ribosome binding"/>
    <property type="evidence" value="ECO:0007669"/>
    <property type="project" value="UniProtKB-ARBA"/>
</dbReference>
<dbReference type="InterPro" id="IPR019815">
    <property type="entry name" value="Translation_initiation_fac_3_C"/>
</dbReference>
<dbReference type="AlphaFoldDB" id="A0A563VLI8"/>
<dbReference type="PANTHER" id="PTHR10938:SF0">
    <property type="entry name" value="TRANSLATION INITIATION FACTOR IF-3, MITOCHONDRIAL"/>
    <property type="match status" value="1"/>
</dbReference>
<dbReference type="InterPro" id="IPR001288">
    <property type="entry name" value="Translation_initiation_fac_3"/>
</dbReference>
<dbReference type="Gene3D" id="3.10.20.80">
    <property type="entry name" value="Translation initiation factor 3 (IF-3), N-terminal domain"/>
    <property type="match status" value="1"/>
</dbReference>
<dbReference type="OrthoDB" id="9806014at2"/>
<dbReference type="InterPro" id="IPR019813">
    <property type="entry name" value="Translation_initiation_fac3_CS"/>
</dbReference>
<dbReference type="FunFam" id="3.10.20.80:FF:000001">
    <property type="entry name" value="Translation initiation factor IF-3"/>
    <property type="match status" value="1"/>
</dbReference>
<gene>
    <name evidence="4 9" type="primary">infC</name>
    <name evidence="9" type="ORF">H1P_1420006</name>
</gene>
<dbReference type="HAMAP" id="MF_00080">
    <property type="entry name" value="IF_3"/>
    <property type="match status" value="1"/>
</dbReference>
<comment type="subcellular location">
    <subcellularLocation>
        <location evidence="4 6">Cytoplasm</location>
    </subcellularLocation>
</comment>
<reference evidence="9 10" key="1">
    <citation type="submission" date="2019-01" db="EMBL/GenBank/DDBJ databases">
        <authorList>
            <person name="Brito A."/>
        </authorList>
    </citation>
    <scope>NUCLEOTIDE SEQUENCE [LARGE SCALE GENOMIC DNA]</scope>
    <source>
        <strain evidence="9">1</strain>
    </source>
</reference>
<proteinExistence type="inferred from homology"/>
<evidence type="ECO:0000259" key="7">
    <source>
        <dbReference type="Pfam" id="PF00707"/>
    </source>
</evidence>
<dbReference type="PROSITE" id="PS00938">
    <property type="entry name" value="IF3"/>
    <property type="match status" value="1"/>
</dbReference>
<dbReference type="Pfam" id="PF05198">
    <property type="entry name" value="IF3_N"/>
    <property type="match status" value="1"/>
</dbReference>
<feature type="domain" description="Translation initiation factor 3 N-terminal" evidence="8">
    <location>
        <begin position="17"/>
        <end position="86"/>
    </location>
</feature>
<dbReference type="GO" id="GO:0032790">
    <property type="term" value="P:ribosome disassembly"/>
    <property type="evidence" value="ECO:0007669"/>
    <property type="project" value="TreeGrafter"/>
</dbReference>
<comment type="function">
    <text evidence="4 6">IF-3 binds to the 30S ribosomal subunit and shifts the equilibrium between 70S ribosomes and their 50S and 30S subunits in favor of the free subunits, thus enhancing the availability of 30S subunits on which protein synthesis initiation begins.</text>
</comment>
<dbReference type="InterPro" id="IPR036788">
    <property type="entry name" value="T_IF-3_C_sf"/>
</dbReference>
<dbReference type="GO" id="GO:0003743">
    <property type="term" value="F:translation initiation factor activity"/>
    <property type="evidence" value="ECO:0007669"/>
    <property type="project" value="UniProtKB-UniRule"/>
</dbReference>
<dbReference type="InterPro" id="IPR036787">
    <property type="entry name" value="T_IF-3_N_sf"/>
</dbReference>
<name>A0A563VLI8_9CYAN</name>
<dbReference type="Gene3D" id="3.30.110.10">
    <property type="entry name" value="Translation initiation factor 3 (IF-3), C-terminal domain"/>
    <property type="match status" value="1"/>
</dbReference>
<evidence type="ECO:0000256" key="5">
    <source>
        <dbReference type="NCBIfam" id="TIGR00168"/>
    </source>
</evidence>
<evidence type="ECO:0000256" key="4">
    <source>
        <dbReference type="HAMAP-Rule" id="MF_00080"/>
    </source>
</evidence>
<dbReference type="Proteomes" id="UP000320055">
    <property type="component" value="Unassembled WGS sequence"/>
</dbReference>
<dbReference type="FunFam" id="3.30.110.10:FF:000001">
    <property type="entry name" value="Translation initiation factor IF-3"/>
    <property type="match status" value="1"/>
</dbReference>
<comment type="subunit">
    <text evidence="4 6">Monomer.</text>
</comment>
<evidence type="ECO:0000256" key="2">
    <source>
        <dbReference type="ARBA" id="ARBA00022540"/>
    </source>
</evidence>
<dbReference type="RefSeq" id="WP_144870232.1">
    <property type="nucleotide sequence ID" value="NZ_LR213894.1"/>
</dbReference>